<protein>
    <submittedName>
        <fullName evidence="1">Uncharacterized protein</fullName>
    </submittedName>
</protein>
<dbReference type="AlphaFoldDB" id="A0A6G8F3G5"/>
<accession>A0A6G8F3G5</accession>
<reference evidence="1" key="1">
    <citation type="journal article" date="2020" name="J. ISSAAS">
        <title>Lactobacilli and other gastrointestinal microbiota of Peromyscus leucopus, reservoir host for agents of Lyme disease and other zoonoses in North America.</title>
        <authorList>
            <person name="Milovic A."/>
            <person name="Bassam K."/>
            <person name="Shao H."/>
            <person name="Chatzistamou I."/>
            <person name="Tufts D.M."/>
            <person name="Diuk-Wasser M."/>
            <person name="Barbour A.G."/>
        </authorList>
    </citation>
    <scope>NUCLEOTIDE SEQUENCE</scope>
    <source>
        <strain evidence="1">LL71</strain>
    </source>
</reference>
<evidence type="ECO:0000313" key="1">
    <source>
        <dbReference type="EMBL" id="QIM10830.1"/>
    </source>
</evidence>
<proteinExistence type="predicted"/>
<sequence>MENAMYIISFGNSMQYRLVVPCDSNHSKEITHLEKNMLAYLEKKFPIDVVKYLAEAKVECVDPKDYAKYESYPPLDADAISKIKKVLDTGIEVDNATKKLDNNELHSA</sequence>
<organism evidence="1">
    <name type="scientific">uncultured Muribaculaceae bacterium</name>
    <dbReference type="NCBI Taxonomy" id="2301481"/>
    <lineage>
        <taxon>Bacteria</taxon>
        <taxon>Pseudomonadati</taxon>
        <taxon>Bacteroidota</taxon>
        <taxon>Bacteroidia</taxon>
        <taxon>Bacteroidales</taxon>
        <taxon>Muribaculaceae</taxon>
        <taxon>environmental samples</taxon>
    </lineage>
</organism>
<name>A0A6G8F3G5_9BACT</name>
<dbReference type="EMBL" id="MT002444">
    <property type="protein sequence ID" value="QIM10830.1"/>
    <property type="molecule type" value="Genomic_DNA"/>
</dbReference>
<gene>
    <name evidence="1" type="ORF">Muribac1_0390</name>
</gene>